<keyword evidence="2" id="KW-1185">Reference proteome</keyword>
<evidence type="ECO:0000313" key="2">
    <source>
        <dbReference type="Proteomes" id="UP000799755"/>
    </source>
</evidence>
<comment type="caution">
    <text evidence="1">The sequence shown here is derived from an EMBL/GenBank/DDBJ whole genome shotgun (WGS) entry which is preliminary data.</text>
</comment>
<protein>
    <submittedName>
        <fullName evidence="1">Uncharacterized protein</fullName>
    </submittedName>
</protein>
<proteinExistence type="predicted"/>
<sequence length="565" mass="63454">MRRFTSDSSKRPIVSVTRLRYQADLLTHPASWSERSCLTRLVISLSRNIHFLTPTIPEGSSIQLLFCLCLISTPQSLTRKSCAVPSEGILIESCYERGLDLIYLSLSPELVSDYHCLQNQAARISVSAQNTALCSCGSNSTSVNFGTSKSHYYLPDEIWLAYYLPYLYQADALGFVKGHQSITNLTAREENDKFSDDFFPTQGSLWQTCIRETEPPPDRLPSFDVVVASPMIRNKLFRLFTSFHLTAVSSIQLNCQKNLHGYLVQKHISSFGDATDAIVPHYYLSSFVLGNLTVLNSEDNRPCGPESSFSVPALRLHPHHLLQLKYLFYVFKSFSQAPCGNERSIINNFKLNQNKYEEIEEAGANSGDIALWVFYIPLHALRMHSSVTSKHILPAAPASDSTSAALKLFKFTPRNMKGELGREDLIANITSLSLKIAFLYDDLQELFERNKKVNVRKKIGEPLKHAKRPLGNFPLEILVEHPSLALPKNMLGRYRGLELYPRTYLPRLEHASTVSYAIATLPANQAVRLGGHFNNGVFAYIILVITATGHEIENSFDPELNLVTT</sequence>
<organism evidence="1 2">
    <name type="scientific">Lindgomyces ingoldianus</name>
    <dbReference type="NCBI Taxonomy" id="673940"/>
    <lineage>
        <taxon>Eukaryota</taxon>
        <taxon>Fungi</taxon>
        <taxon>Dikarya</taxon>
        <taxon>Ascomycota</taxon>
        <taxon>Pezizomycotina</taxon>
        <taxon>Dothideomycetes</taxon>
        <taxon>Pleosporomycetidae</taxon>
        <taxon>Pleosporales</taxon>
        <taxon>Lindgomycetaceae</taxon>
        <taxon>Lindgomyces</taxon>
    </lineage>
</organism>
<name>A0ACB6QH43_9PLEO</name>
<gene>
    <name evidence="1" type="ORF">BDR25DRAFT_359678</name>
</gene>
<dbReference type="EMBL" id="MU003525">
    <property type="protein sequence ID" value="KAF2466309.1"/>
    <property type="molecule type" value="Genomic_DNA"/>
</dbReference>
<dbReference type="Proteomes" id="UP000799755">
    <property type="component" value="Unassembled WGS sequence"/>
</dbReference>
<reference evidence="1" key="1">
    <citation type="journal article" date="2020" name="Stud. Mycol.">
        <title>101 Dothideomycetes genomes: a test case for predicting lifestyles and emergence of pathogens.</title>
        <authorList>
            <person name="Haridas S."/>
            <person name="Albert R."/>
            <person name="Binder M."/>
            <person name="Bloem J."/>
            <person name="Labutti K."/>
            <person name="Salamov A."/>
            <person name="Andreopoulos B."/>
            <person name="Baker S."/>
            <person name="Barry K."/>
            <person name="Bills G."/>
            <person name="Bluhm B."/>
            <person name="Cannon C."/>
            <person name="Castanera R."/>
            <person name="Culley D."/>
            <person name="Daum C."/>
            <person name="Ezra D."/>
            <person name="Gonzalez J."/>
            <person name="Henrissat B."/>
            <person name="Kuo A."/>
            <person name="Liang C."/>
            <person name="Lipzen A."/>
            <person name="Lutzoni F."/>
            <person name="Magnuson J."/>
            <person name="Mondo S."/>
            <person name="Nolan M."/>
            <person name="Ohm R."/>
            <person name="Pangilinan J."/>
            <person name="Park H.-J."/>
            <person name="Ramirez L."/>
            <person name="Alfaro M."/>
            <person name="Sun H."/>
            <person name="Tritt A."/>
            <person name="Yoshinaga Y."/>
            <person name="Zwiers L.-H."/>
            <person name="Turgeon B."/>
            <person name="Goodwin S."/>
            <person name="Spatafora J."/>
            <person name="Crous P."/>
            <person name="Grigoriev I."/>
        </authorList>
    </citation>
    <scope>NUCLEOTIDE SEQUENCE</scope>
    <source>
        <strain evidence="1">ATCC 200398</strain>
    </source>
</reference>
<evidence type="ECO:0000313" key="1">
    <source>
        <dbReference type="EMBL" id="KAF2466309.1"/>
    </source>
</evidence>
<accession>A0ACB6QH43</accession>